<sequence>MPGLSLCSAPGFKETPSIWFEGASRTRKAPRARLRVVQDIKMWFLV</sequence>
<name>U7V4U3_9MICC</name>
<reference evidence="1 2" key="1">
    <citation type="submission" date="2013-08" db="EMBL/GenBank/DDBJ databases">
        <authorList>
            <person name="Weinstock G."/>
            <person name="Sodergren E."/>
            <person name="Wylie T."/>
            <person name="Fulton L."/>
            <person name="Fulton R."/>
            <person name="Fronick C."/>
            <person name="O'Laughlin M."/>
            <person name="Godfrey J."/>
            <person name="Miner T."/>
            <person name="Herter B."/>
            <person name="Appelbaum E."/>
            <person name="Cordes M."/>
            <person name="Lek S."/>
            <person name="Wollam A."/>
            <person name="Pepin K.H."/>
            <person name="Palsikar V.B."/>
            <person name="Mitreva M."/>
            <person name="Wilson R.K."/>
        </authorList>
    </citation>
    <scope>NUCLEOTIDE SEQUENCE [LARGE SCALE GENOMIC DNA]</scope>
    <source>
        <strain evidence="1 2">F0184</strain>
    </source>
</reference>
<dbReference type="Proteomes" id="UP000017174">
    <property type="component" value="Unassembled WGS sequence"/>
</dbReference>
<dbReference type="AlphaFoldDB" id="U7V4U3"/>
<dbReference type="EMBL" id="AXZG01000034">
    <property type="protein sequence ID" value="ERT66590.1"/>
    <property type="molecule type" value="Genomic_DNA"/>
</dbReference>
<organism evidence="1 2">
    <name type="scientific">Rothia aeria F0184</name>
    <dbReference type="NCBI Taxonomy" id="888019"/>
    <lineage>
        <taxon>Bacteria</taxon>
        <taxon>Bacillati</taxon>
        <taxon>Actinomycetota</taxon>
        <taxon>Actinomycetes</taxon>
        <taxon>Micrococcales</taxon>
        <taxon>Micrococcaceae</taxon>
        <taxon>Rothia</taxon>
    </lineage>
</organism>
<accession>U7V4U3</accession>
<protein>
    <submittedName>
        <fullName evidence="1">Uncharacterized protein</fullName>
    </submittedName>
</protein>
<proteinExistence type="predicted"/>
<evidence type="ECO:0000313" key="2">
    <source>
        <dbReference type="Proteomes" id="UP000017174"/>
    </source>
</evidence>
<gene>
    <name evidence="1" type="ORF">HMPREF0742_00966</name>
</gene>
<evidence type="ECO:0000313" key="1">
    <source>
        <dbReference type="EMBL" id="ERT66590.1"/>
    </source>
</evidence>
<dbReference type="HOGENOM" id="CLU_3188563_0_0_11"/>
<comment type="caution">
    <text evidence="1">The sequence shown here is derived from an EMBL/GenBank/DDBJ whole genome shotgun (WGS) entry which is preliminary data.</text>
</comment>